<organism evidence="1 2">
    <name type="scientific">Pseudonocardia ammonioxydans</name>
    <dbReference type="NCBI Taxonomy" id="260086"/>
    <lineage>
        <taxon>Bacteria</taxon>
        <taxon>Bacillati</taxon>
        <taxon>Actinomycetota</taxon>
        <taxon>Actinomycetes</taxon>
        <taxon>Pseudonocardiales</taxon>
        <taxon>Pseudonocardiaceae</taxon>
        <taxon>Pseudonocardia</taxon>
    </lineage>
</organism>
<proteinExistence type="predicted"/>
<evidence type="ECO:0000313" key="1">
    <source>
        <dbReference type="EMBL" id="SFO46070.1"/>
    </source>
</evidence>
<dbReference type="Proteomes" id="UP000199614">
    <property type="component" value="Unassembled WGS sequence"/>
</dbReference>
<dbReference type="EMBL" id="FOUY01000062">
    <property type="protein sequence ID" value="SFO46070.1"/>
    <property type="molecule type" value="Genomic_DNA"/>
</dbReference>
<evidence type="ECO:0000313" key="2">
    <source>
        <dbReference type="Proteomes" id="UP000199614"/>
    </source>
</evidence>
<keyword evidence="2" id="KW-1185">Reference proteome</keyword>
<dbReference type="RefSeq" id="WP_093355568.1">
    <property type="nucleotide sequence ID" value="NZ_FOUY01000062.1"/>
</dbReference>
<name>A0A1I5HDE4_PSUAM</name>
<accession>A0A1I5HDE4</accession>
<dbReference type="AlphaFoldDB" id="A0A1I5HDE4"/>
<dbReference type="STRING" id="260086.SAMN05216207_106217"/>
<sequence length="68" mass="7039">MTGSVNDFGGVRLGSADANGEVTDHAGVHIGRVTERGEVVDFAGVRIGRVSGVTENRDRPATETAARS</sequence>
<reference evidence="1 2" key="1">
    <citation type="submission" date="2016-10" db="EMBL/GenBank/DDBJ databases">
        <authorList>
            <person name="de Groot N.N."/>
        </authorList>
    </citation>
    <scope>NUCLEOTIDE SEQUENCE [LARGE SCALE GENOMIC DNA]</scope>
    <source>
        <strain evidence="1 2">CGMCC 4.1877</strain>
    </source>
</reference>
<gene>
    <name evidence="1" type="ORF">SAMN05216207_106217</name>
</gene>
<protein>
    <submittedName>
        <fullName evidence="1">Uncharacterized protein</fullName>
    </submittedName>
</protein>